<keyword evidence="1" id="KW-0032">Aminotransferase</keyword>
<gene>
    <name evidence="1" type="ORF">I553_4002</name>
</gene>
<keyword evidence="1" id="KW-0808">Transferase</keyword>
<reference evidence="1" key="1">
    <citation type="submission" date="2014-01" db="EMBL/GenBank/DDBJ databases">
        <authorList>
            <person name="Brown-Elliot B."/>
            <person name="Wallace R."/>
            <person name="Lenaerts A."/>
            <person name="Ordway D."/>
            <person name="DeGroote M.A."/>
            <person name="Parker T."/>
            <person name="Sizemore C."/>
            <person name="Tallon L.J."/>
            <person name="Sadzewicz L.K."/>
            <person name="Sengamalay N."/>
            <person name="Fraser C.M."/>
            <person name="Hine E."/>
            <person name="Shefchek K.A."/>
            <person name="Das S.P."/>
            <person name="Tettelin H."/>
        </authorList>
    </citation>
    <scope>NUCLEOTIDE SEQUENCE [LARGE SCALE GENOMIC DNA]</scope>
    <source>
        <strain evidence="1">4042</strain>
    </source>
</reference>
<sequence length="42" mass="4927">MNSRCGRSPRWRHPRFITQASGCWLTDADGNRYVDLVCSWAR</sequence>
<name>X8AJJ2_MYCXE</name>
<proteinExistence type="predicted"/>
<dbReference type="AlphaFoldDB" id="X8AJJ2"/>
<evidence type="ECO:0000313" key="1">
    <source>
        <dbReference type="EMBL" id="EUA31223.1"/>
    </source>
</evidence>
<dbReference type="PATRIC" id="fig|1299334.3.peg.5710"/>
<protein>
    <submittedName>
        <fullName evidence="1">Aminotransferase class-III family protein</fullName>
    </submittedName>
</protein>
<dbReference type="InterPro" id="IPR015424">
    <property type="entry name" value="PyrdxlP-dep_Trfase"/>
</dbReference>
<dbReference type="GO" id="GO:0030170">
    <property type="term" value="F:pyridoxal phosphate binding"/>
    <property type="evidence" value="ECO:0007669"/>
    <property type="project" value="InterPro"/>
</dbReference>
<dbReference type="GO" id="GO:0008483">
    <property type="term" value="F:transaminase activity"/>
    <property type="evidence" value="ECO:0007669"/>
    <property type="project" value="UniProtKB-KW"/>
</dbReference>
<dbReference type="SUPFAM" id="SSF53383">
    <property type="entry name" value="PLP-dependent transferases"/>
    <property type="match status" value="1"/>
</dbReference>
<dbReference type="InterPro" id="IPR015422">
    <property type="entry name" value="PyrdxlP-dep_Trfase_small"/>
</dbReference>
<organism evidence="1">
    <name type="scientific">Mycobacterium xenopi 4042</name>
    <dbReference type="NCBI Taxonomy" id="1299334"/>
    <lineage>
        <taxon>Bacteria</taxon>
        <taxon>Bacillati</taxon>
        <taxon>Actinomycetota</taxon>
        <taxon>Actinomycetes</taxon>
        <taxon>Mycobacteriales</taxon>
        <taxon>Mycobacteriaceae</taxon>
        <taxon>Mycobacterium</taxon>
    </lineage>
</organism>
<dbReference type="EMBL" id="JAOB01000056">
    <property type="protein sequence ID" value="EUA31223.1"/>
    <property type="molecule type" value="Genomic_DNA"/>
</dbReference>
<dbReference type="InterPro" id="IPR005814">
    <property type="entry name" value="Aminotrans_3"/>
</dbReference>
<accession>X8AJJ2</accession>
<dbReference type="Gene3D" id="3.90.1150.10">
    <property type="entry name" value="Aspartate Aminotransferase, domain 1"/>
    <property type="match status" value="1"/>
</dbReference>
<comment type="caution">
    <text evidence="1">The sequence shown here is derived from an EMBL/GenBank/DDBJ whole genome shotgun (WGS) entry which is preliminary data.</text>
</comment>
<dbReference type="Pfam" id="PF00202">
    <property type="entry name" value="Aminotran_3"/>
    <property type="match status" value="1"/>
</dbReference>